<reference evidence="1 2" key="1">
    <citation type="submission" date="2017-08" db="EMBL/GenBank/DDBJ databases">
        <title>Infants hospitalized years apart are colonized by the same room-sourced microbial strains.</title>
        <authorList>
            <person name="Brooks B."/>
            <person name="Olm M.R."/>
            <person name="Firek B.A."/>
            <person name="Baker R."/>
            <person name="Thomas B.C."/>
            <person name="Morowitz M.J."/>
            <person name="Banfield J.F."/>
        </authorList>
    </citation>
    <scope>NUCLEOTIDE SEQUENCE [LARGE SCALE GENOMIC DNA]</scope>
    <source>
        <strain evidence="1">S2_005_002_R2_29</strain>
    </source>
</reference>
<proteinExistence type="predicted"/>
<evidence type="ECO:0000313" key="2">
    <source>
        <dbReference type="Proteomes" id="UP000249417"/>
    </source>
</evidence>
<organism evidence="1 2">
    <name type="scientific">Micavibrio aeruginosavorus</name>
    <dbReference type="NCBI Taxonomy" id="349221"/>
    <lineage>
        <taxon>Bacteria</taxon>
        <taxon>Pseudomonadati</taxon>
        <taxon>Bdellovibrionota</taxon>
        <taxon>Bdellovibrionia</taxon>
        <taxon>Bdellovibrionales</taxon>
        <taxon>Pseudobdellovibrionaceae</taxon>
        <taxon>Micavibrio</taxon>
    </lineage>
</organism>
<gene>
    <name evidence="1" type="ORF">DI551_05415</name>
</gene>
<dbReference type="EMBL" id="QFQB01000029">
    <property type="protein sequence ID" value="PZQ46263.1"/>
    <property type="molecule type" value="Genomic_DNA"/>
</dbReference>
<name>A0A2W5PUZ1_9BACT</name>
<dbReference type="AlphaFoldDB" id="A0A2W5PUZ1"/>
<evidence type="ECO:0000313" key="1">
    <source>
        <dbReference type="EMBL" id="PZQ46263.1"/>
    </source>
</evidence>
<dbReference type="Proteomes" id="UP000249417">
    <property type="component" value="Unassembled WGS sequence"/>
</dbReference>
<protein>
    <submittedName>
        <fullName evidence="1">Uncharacterized protein</fullName>
    </submittedName>
</protein>
<accession>A0A2W5PUZ1</accession>
<comment type="caution">
    <text evidence="1">The sequence shown here is derived from an EMBL/GenBank/DDBJ whole genome shotgun (WGS) entry which is preliminary data.</text>
</comment>
<sequence>MAKRVKALDKETGALVSILKAAAVTEGSRYAYEYECRHNGCHCKFHWRKAVHHKGNIEIDAPTFVKNPGSEAHPNEHMQNCPGDIKFIQQKNSDYTTIKDGRIHVRVNFPLGSSKADRYPERGYLTLVQVEAARGEYANVKPFSTLADLTKFIEQNFESLESDEAEEIAVVYQGKPTNLHNLYHGPQHYEDLFYASQMTSSIGDLKTTRSVFAAVKPIKEISRNDKGRARFECEGRDIKIDGRKRHVTPVIVCEKDRPEMEQALRQHLQSRTPLLIAARPFNSSMLPTGEYRVSLFVHSPAQIAPLSEKYWHKTPTPPQQLDFFRNGPQQP</sequence>